<dbReference type="CDD" id="cd00371">
    <property type="entry name" value="HMA"/>
    <property type="match status" value="2"/>
</dbReference>
<dbReference type="AlphaFoldDB" id="A0A517U6K6"/>
<dbReference type="KEGG" id="llh:I41_55120"/>
<dbReference type="Pfam" id="PF00403">
    <property type="entry name" value="HMA"/>
    <property type="match status" value="1"/>
</dbReference>
<dbReference type="Proteomes" id="UP000317909">
    <property type="component" value="Chromosome"/>
</dbReference>
<accession>A0A517U6K6</accession>
<dbReference type="EMBL" id="CP036339">
    <property type="protein sequence ID" value="QDT76262.1"/>
    <property type="molecule type" value="Genomic_DNA"/>
</dbReference>
<feature type="domain" description="HMA" evidence="2">
    <location>
        <begin position="115"/>
        <end position="180"/>
    </location>
</feature>
<evidence type="ECO:0000259" key="2">
    <source>
        <dbReference type="PROSITE" id="PS50846"/>
    </source>
</evidence>
<sequence length="185" mass="19037" precursor="true">MSLSSRTLAAMLTIASLAFAGAARAEEKATLTGVHMCCPGCAAAIEEAVAKAVEDEKSPVEVAAEIDQEEGTVALVGSDLAAVQAAVDQIAAAGFHGKLDNKAVKWPKAKLPKEKVTRLEVTGIHNCCGACTKAIKGALGKVEGVAGDNLKAKETTFVIEGDFDAKAAVQALHKAGFHVSLPEKK</sequence>
<dbReference type="SUPFAM" id="SSF55008">
    <property type="entry name" value="HMA, heavy metal-associated domain"/>
    <property type="match status" value="2"/>
</dbReference>
<gene>
    <name evidence="3" type="ORF">I41_55120</name>
</gene>
<organism evidence="3 4">
    <name type="scientific">Lacipirellula limnantheis</name>
    <dbReference type="NCBI Taxonomy" id="2528024"/>
    <lineage>
        <taxon>Bacteria</taxon>
        <taxon>Pseudomonadati</taxon>
        <taxon>Planctomycetota</taxon>
        <taxon>Planctomycetia</taxon>
        <taxon>Pirellulales</taxon>
        <taxon>Lacipirellulaceae</taxon>
        <taxon>Lacipirellula</taxon>
    </lineage>
</organism>
<dbReference type="InterPro" id="IPR036163">
    <property type="entry name" value="HMA_dom_sf"/>
</dbReference>
<dbReference type="GO" id="GO:0046872">
    <property type="term" value="F:metal ion binding"/>
    <property type="evidence" value="ECO:0007669"/>
    <property type="project" value="InterPro"/>
</dbReference>
<proteinExistence type="predicted"/>
<keyword evidence="4" id="KW-1185">Reference proteome</keyword>
<feature type="chain" id="PRO_5021708064" evidence="1">
    <location>
        <begin position="26"/>
        <end position="185"/>
    </location>
</feature>
<dbReference type="PROSITE" id="PS50846">
    <property type="entry name" value="HMA_2"/>
    <property type="match status" value="2"/>
</dbReference>
<protein>
    <submittedName>
        <fullName evidence="3">Heavy-metal-associated domain protein</fullName>
    </submittedName>
</protein>
<name>A0A517U6K6_9BACT</name>
<evidence type="ECO:0000256" key="1">
    <source>
        <dbReference type="SAM" id="SignalP"/>
    </source>
</evidence>
<feature type="signal peptide" evidence="1">
    <location>
        <begin position="1"/>
        <end position="25"/>
    </location>
</feature>
<feature type="domain" description="HMA" evidence="2">
    <location>
        <begin position="27"/>
        <end position="98"/>
    </location>
</feature>
<dbReference type="RefSeq" id="WP_145436098.1">
    <property type="nucleotide sequence ID" value="NZ_CP036339.1"/>
</dbReference>
<reference evidence="3 4" key="1">
    <citation type="submission" date="2019-02" db="EMBL/GenBank/DDBJ databases">
        <title>Deep-cultivation of Planctomycetes and their phenomic and genomic characterization uncovers novel biology.</title>
        <authorList>
            <person name="Wiegand S."/>
            <person name="Jogler M."/>
            <person name="Boedeker C."/>
            <person name="Pinto D."/>
            <person name="Vollmers J."/>
            <person name="Rivas-Marin E."/>
            <person name="Kohn T."/>
            <person name="Peeters S.H."/>
            <person name="Heuer A."/>
            <person name="Rast P."/>
            <person name="Oberbeckmann S."/>
            <person name="Bunk B."/>
            <person name="Jeske O."/>
            <person name="Meyerdierks A."/>
            <person name="Storesund J.E."/>
            <person name="Kallscheuer N."/>
            <person name="Luecker S."/>
            <person name="Lage O.M."/>
            <person name="Pohl T."/>
            <person name="Merkel B.J."/>
            <person name="Hornburger P."/>
            <person name="Mueller R.-W."/>
            <person name="Bruemmer F."/>
            <person name="Labrenz M."/>
            <person name="Spormann A.M."/>
            <person name="Op den Camp H."/>
            <person name="Overmann J."/>
            <person name="Amann R."/>
            <person name="Jetten M.S.M."/>
            <person name="Mascher T."/>
            <person name="Medema M.H."/>
            <person name="Devos D.P."/>
            <person name="Kaster A.-K."/>
            <person name="Ovreas L."/>
            <person name="Rohde M."/>
            <person name="Galperin M.Y."/>
            <person name="Jogler C."/>
        </authorList>
    </citation>
    <scope>NUCLEOTIDE SEQUENCE [LARGE SCALE GENOMIC DNA]</scope>
    <source>
        <strain evidence="3 4">I41</strain>
    </source>
</reference>
<evidence type="ECO:0000313" key="4">
    <source>
        <dbReference type="Proteomes" id="UP000317909"/>
    </source>
</evidence>
<dbReference type="InterPro" id="IPR006121">
    <property type="entry name" value="HMA_dom"/>
</dbReference>
<dbReference type="OrthoDB" id="279842at2"/>
<dbReference type="Gene3D" id="3.30.70.100">
    <property type="match status" value="2"/>
</dbReference>
<keyword evidence="1" id="KW-0732">Signal</keyword>
<evidence type="ECO:0000313" key="3">
    <source>
        <dbReference type="EMBL" id="QDT76262.1"/>
    </source>
</evidence>